<dbReference type="Pfam" id="PF07732">
    <property type="entry name" value="Cu-oxidase_3"/>
    <property type="match status" value="1"/>
</dbReference>
<dbReference type="Pfam" id="PF00394">
    <property type="entry name" value="Cu-oxidase"/>
    <property type="match status" value="1"/>
</dbReference>
<dbReference type="PROSITE" id="PS51318">
    <property type="entry name" value="TAT"/>
    <property type="match status" value="1"/>
</dbReference>
<keyword evidence="8" id="KW-1185">Reference proteome</keyword>
<dbReference type="InterPro" id="IPR002355">
    <property type="entry name" value="Cu_oxidase_Cu_BS"/>
</dbReference>
<dbReference type="InterPro" id="IPR045087">
    <property type="entry name" value="Cu-oxidase_fam"/>
</dbReference>
<feature type="domain" description="Plastocyanin-like" evidence="6">
    <location>
        <begin position="61"/>
        <end position="168"/>
    </location>
</feature>
<keyword evidence="2" id="KW-0560">Oxidoreductase</keyword>
<dbReference type="SUPFAM" id="SSF49503">
    <property type="entry name" value="Cupredoxins"/>
    <property type="match status" value="3"/>
</dbReference>
<dbReference type="InterPro" id="IPR034282">
    <property type="entry name" value="CuRO_2_CopA"/>
</dbReference>
<feature type="domain" description="Plastocyanin-like" evidence="5">
    <location>
        <begin position="528"/>
        <end position="645"/>
    </location>
</feature>
<evidence type="ECO:0000313" key="8">
    <source>
        <dbReference type="Proteomes" id="UP000264702"/>
    </source>
</evidence>
<reference evidence="7 8" key="1">
    <citation type="submission" date="2018-08" db="EMBL/GenBank/DDBJ databases">
        <title>Acidipila sp. 4G-K13, an acidobacterium isolated from forest soil.</title>
        <authorList>
            <person name="Gao Z.-H."/>
            <person name="Qiu L.-H."/>
        </authorList>
    </citation>
    <scope>NUCLEOTIDE SEQUENCE [LARGE SCALE GENOMIC DNA]</scope>
    <source>
        <strain evidence="7 8">4G-K13</strain>
    </source>
</reference>
<dbReference type="NCBIfam" id="TIGR01480">
    <property type="entry name" value="copper_res_A"/>
    <property type="match status" value="1"/>
</dbReference>
<dbReference type="OrthoDB" id="9757546at2"/>
<accession>A0A372ISI1</accession>
<dbReference type="InterPro" id="IPR011706">
    <property type="entry name" value="Cu-oxidase_C"/>
</dbReference>
<dbReference type="InterPro" id="IPR001117">
    <property type="entry name" value="Cu-oxidase_2nd"/>
</dbReference>
<gene>
    <name evidence="7" type="ORF">D0Y96_07205</name>
</gene>
<dbReference type="PROSITE" id="PS00080">
    <property type="entry name" value="MULTICOPPER_OXIDASE2"/>
    <property type="match status" value="1"/>
</dbReference>
<dbReference type="PANTHER" id="PTHR11709:SF394">
    <property type="entry name" value="FI03373P-RELATED"/>
    <property type="match status" value="1"/>
</dbReference>
<protein>
    <submittedName>
        <fullName evidence="7">Copper resistance system multicopper oxidase</fullName>
    </submittedName>
</protein>
<dbReference type="InterPro" id="IPR008972">
    <property type="entry name" value="Cupredoxin"/>
</dbReference>
<dbReference type="GO" id="GO:0005507">
    <property type="term" value="F:copper ion binding"/>
    <property type="evidence" value="ECO:0007669"/>
    <property type="project" value="InterPro"/>
</dbReference>
<dbReference type="Gene3D" id="2.60.40.420">
    <property type="entry name" value="Cupredoxins - blue copper proteins"/>
    <property type="match status" value="3"/>
</dbReference>
<dbReference type="InterPro" id="IPR006311">
    <property type="entry name" value="TAT_signal"/>
</dbReference>
<evidence type="ECO:0000259" key="5">
    <source>
        <dbReference type="Pfam" id="PF07731"/>
    </source>
</evidence>
<dbReference type="Proteomes" id="UP000264702">
    <property type="component" value="Unassembled WGS sequence"/>
</dbReference>
<dbReference type="InterPro" id="IPR011707">
    <property type="entry name" value="Cu-oxidase-like_N"/>
</dbReference>
<keyword evidence="3" id="KW-0186">Copper</keyword>
<dbReference type="EMBL" id="QVQT01000002">
    <property type="protein sequence ID" value="RFU17885.1"/>
    <property type="molecule type" value="Genomic_DNA"/>
</dbReference>
<dbReference type="PROSITE" id="PS00079">
    <property type="entry name" value="MULTICOPPER_OXIDASE1"/>
    <property type="match status" value="1"/>
</dbReference>
<organism evidence="7 8">
    <name type="scientific">Paracidobacterium acidisoli</name>
    <dbReference type="NCBI Taxonomy" id="2303751"/>
    <lineage>
        <taxon>Bacteria</taxon>
        <taxon>Pseudomonadati</taxon>
        <taxon>Acidobacteriota</taxon>
        <taxon>Terriglobia</taxon>
        <taxon>Terriglobales</taxon>
        <taxon>Acidobacteriaceae</taxon>
        <taxon>Paracidobacterium</taxon>
    </lineage>
</organism>
<feature type="domain" description="Plastocyanin-like" evidence="4">
    <location>
        <begin position="182"/>
        <end position="356"/>
    </location>
</feature>
<dbReference type="Pfam" id="PF07731">
    <property type="entry name" value="Cu-oxidase_2"/>
    <property type="match status" value="1"/>
</dbReference>
<evidence type="ECO:0000259" key="6">
    <source>
        <dbReference type="Pfam" id="PF07732"/>
    </source>
</evidence>
<comment type="caution">
    <text evidence="7">The sequence shown here is derived from an EMBL/GenBank/DDBJ whole genome shotgun (WGS) entry which is preliminary data.</text>
</comment>
<evidence type="ECO:0000256" key="1">
    <source>
        <dbReference type="ARBA" id="ARBA00022723"/>
    </source>
</evidence>
<dbReference type="GO" id="GO:0016491">
    <property type="term" value="F:oxidoreductase activity"/>
    <property type="evidence" value="ECO:0007669"/>
    <property type="project" value="UniProtKB-KW"/>
</dbReference>
<evidence type="ECO:0000313" key="7">
    <source>
        <dbReference type="EMBL" id="RFU17885.1"/>
    </source>
</evidence>
<name>A0A372ISI1_9BACT</name>
<dbReference type="CDD" id="cd13896">
    <property type="entry name" value="CuRO_3_CopA"/>
    <property type="match status" value="1"/>
</dbReference>
<evidence type="ECO:0000256" key="3">
    <source>
        <dbReference type="ARBA" id="ARBA00023008"/>
    </source>
</evidence>
<dbReference type="InterPro" id="IPR006376">
    <property type="entry name" value="Cu-R_CopA"/>
</dbReference>
<dbReference type="InterPro" id="IPR033138">
    <property type="entry name" value="Cu_oxidase_CS"/>
</dbReference>
<evidence type="ECO:0000256" key="2">
    <source>
        <dbReference type="ARBA" id="ARBA00023002"/>
    </source>
</evidence>
<sequence length="646" mass="71529">MQQKKTERAKTAVVSRRRFVQGMAAIAAMGPGGWTAFAGTAVQKQATLTGTHFELTVDSLPVNFTGRRSRATAVNGTSPGPVLRMREGDTVTIAVTNRLKEATSIHWHGIRLPSDMDGVPGLSFAGIAPGERFVYRFPVLQNGTYWYHSHSRFQEQTGLLGALIIDRKDDRKESESVAYEREYVVLLSDWTDANPETIYRNLKEQSDYYNYHRHTLGDFLSEARKNGLRATLAKRSMWGRMNMSEGDIADVSGATYTYLLNGNAPAANWTGVFRAGERIRLRVINGSSMTFFDVRIPGLAMTVVQADGNDVQPVEVDEFRIGIAEVYDVIVQPKTAEAYTIFAQAEDRTGYARGTLAPVEGMTAAVPEMDPRPVRTMVDMGMDMRGMKMAGMNMNMAGMDGMRKDDMPMQSDAAAAMPMGEMHDAGRHGAMGAMDMPGQRTGSGGAGTVPFPQPGPDTHPVMAMCETGVAPPVVRSEPVPMHTGPQVDNVAMRATERLNDPGDGLSNNGRRVLTYADLRARYSGVDRRPPTQEIELHLSGNMERYIWGFNGRKFADTEPIRMKLGERLRIVLVNDTMMEHPIHLHGLWSELENGNGAFNPYKHTVTVKPAERLSYLVSADTPGRWAYHCHLLYHMEAGMFRVMEVI</sequence>
<evidence type="ECO:0000259" key="4">
    <source>
        <dbReference type="Pfam" id="PF00394"/>
    </source>
</evidence>
<dbReference type="AlphaFoldDB" id="A0A372ISI1"/>
<dbReference type="CDD" id="cd13874">
    <property type="entry name" value="CuRO_2_CopA"/>
    <property type="match status" value="1"/>
</dbReference>
<dbReference type="GO" id="GO:0042597">
    <property type="term" value="C:periplasmic space"/>
    <property type="evidence" value="ECO:0007669"/>
    <property type="project" value="InterPro"/>
</dbReference>
<dbReference type="InterPro" id="IPR034279">
    <property type="entry name" value="CuRO_3_CopA"/>
</dbReference>
<dbReference type="PANTHER" id="PTHR11709">
    <property type="entry name" value="MULTI-COPPER OXIDASE"/>
    <property type="match status" value="1"/>
</dbReference>
<keyword evidence="1" id="KW-0479">Metal-binding</keyword>
<proteinExistence type="predicted"/>